<evidence type="ECO:0000313" key="2">
    <source>
        <dbReference type="EMBL" id="KAJ6638519.1"/>
    </source>
</evidence>
<organism evidence="2 3">
    <name type="scientific">Pseudolycoriella hygida</name>
    <dbReference type="NCBI Taxonomy" id="35572"/>
    <lineage>
        <taxon>Eukaryota</taxon>
        <taxon>Metazoa</taxon>
        <taxon>Ecdysozoa</taxon>
        <taxon>Arthropoda</taxon>
        <taxon>Hexapoda</taxon>
        <taxon>Insecta</taxon>
        <taxon>Pterygota</taxon>
        <taxon>Neoptera</taxon>
        <taxon>Endopterygota</taxon>
        <taxon>Diptera</taxon>
        <taxon>Nematocera</taxon>
        <taxon>Sciaroidea</taxon>
        <taxon>Sciaridae</taxon>
        <taxon>Pseudolycoriella</taxon>
    </lineage>
</organism>
<dbReference type="SUPFAM" id="SSF53098">
    <property type="entry name" value="Ribonuclease H-like"/>
    <property type="match status" value="1"/>
</dbReference>
<dbReference type="Gene3D" id="3.40.50.2300">
    <property type="match status" value="1"/>
</dbReference>
<keyword evidence="3" id="KW-1185">Reference proteome</keyword>
<evidence type="ECO:0000313" key="3">
    <source>
        <dbReference type="Proteomes" id="UP001151699"/>
    </source>
</evidence>
<dbReference type="Gene3D" id="3.30.420.10">
    <property type="entry name" value="Ribonuclease H-like superfamily/Ribonuclease H"/>
    <property type="match status" value="1"/>
</dbReference>
<dbReference type="PANTHER" id="PTHR22891">
    <property type="entry name" value="EUKARYOTIC TRANSLATION INITIATION FACTOR 2C"/>
    <property type="match status" value="1"/>
</dbReference>
<name>A0A9Q0MVX5_9DIPT</name>
<dbReference type="EMBL" id="WJQU01000003">
    <property type="protein sequence ID" value="KAJ6638519.1"/>
    <property type="molecule type" value="Genomic_DNA"/>
</dbReference>
<dbReference type="PROSITE" id="PS50822">
    <property type="entry name" value="PIWI"/>
    <property type="match status" value="1"/>
</dbReference>
<gene>
    <name evidence="2" type="primary">Siwi</name>
    <name evidence="2" type="ORF">Bhyg_11255</name>
</gene>
<dbReference type="InterPro" id="IPR003165">
    <property type="entry name" value="Piwi"/>
</dbReference>
<accession>A0A9Q0MVX5</accession>
<protein>
    <submittedName>
        <fullName evidence="2">Piwi-like protein Siwi</fullName>
    </submittedName>
</protein>
<proteinExistence type="predicted"/>
<comment type="caution">
    <text evidence="2">The sequence shown here is derived from an EMBL/GenBank/DDBJ whole genome shotgun (WGS) entry which is preliminary data.</text>
</comment>
<evidence type="ECO:0000259" key="1">
    <source>
        <dbReference type="PROSITE" id="PS50822"/>
    </source>
</evidence>
<dbReference type="AlphaFoldDB" id="A0A9Q0MVX5"/>
<dbReference type="GO" id="GO:0003676">
    <property type="term" value="F:nucleic acid binding"/>
    <property type="evidence" value="ECO:0007669"/>
    <property type="project" value="InterPro"/>
</dbReference>
<sequence length="290" mass="33687">MYLSYRLENWVVIYLQTMQERILPFIDNVIAVASKMGFEIRQPQTIFLPDPSIKEYLKCLEKAVHQNPQLVMVFFNYFNNADKYAAIKKTCTCDYGIPTQIITNKTLIKKSLTIATKVAIQLNCKLGGTPWLAEIPIKGLMTIGVDISRDKKDRKQFWGALVATMDLKDLRRELFFSCVTGFKEGGDYSSLLVIDIVKAVKEFYKYHGVFPKTIVIFREGVREGQLKFINENELEQIKAQLEEIYKANETKLNLVYIVTTKKISTRIFSFDEKKSITWHSCRRCYHTTRE</sequence>
<dbReference type="Proteomes" id="UP001151699">
    <property type="component" value="Chromosome X"/>
</dbReference>
<feature type="domain" description="Piwi" evidence="1">
    <location>
        <begin position="70"/>
        <end position="290"/>
    </location>
</feature>
<dbReference type="Pfam" id="PF02171">
    <property type="entry name" value="Piwi"/>
    <property type="match status" value="1"/>
</dbReference>
<dbReference type="SMART" id="SM00950">
    <property type="entry name" value="Piwi"/>
    <property type="match status" value="1"/>
</dbReference>
<dbReference type="InterPro" id="IPR036397">
    <property type="entry name" value="RNaseH_sf"/>
</dbReference>
<feature type="non-terminal residue" evidence="2">
    <location>
        <position position="1"/>
    </location>
</feature>
<dbReference type="InterPro" id="IPR012337">
    <property type="entry name" value="RNaseH-like_sf"/>
</dbReference>
<dbReference type="OrthoDB" id="445936at2759"/>
<reference evidence="2" key="1">
    <citation type="submission" date="2022-07" db="EMBL/GenBank/DDBJ databases">
        <authorList>
            <person name="Trinca V."/>
            <person name="Uliana J.V.C."/>
            <person name="Torres T.T."/>
            <person name="Ward R.J."/>
            <person name="Monesi N."/>
        </authorList>
    </citation>
    <scope>NUCLEOTIDE SEQUENCE</scope>
    <source>
        <strain evidence="2">HSMRA1968</strain>
        <tissue evidence="2">Whole embryos</tissue>
    </source>
</reference>